<gene>
    <name evidence="11" type="ORF">AVDCRST_MAG36-1819</name>
</gene>
<evidence type="ECO:0000256" key="2">
    <source>
        <dbReference type="ARBA" id="ARBA00007069"/>
    </source>
</evidence>
<feature type="transmembrane region" description="Helical" evidence="8">
    <location>
        <begin position="141"/>
        <end position="164"/>
    </location>
</feature>
<accession>A0A6J4M4M5</accession>
<feature type="transmembrane region" description="Helical" evidence="8">
    <location>
        <begin position="46"/>
        <end position="67"/>
    </location>
</feature>
<feature type="transmembrane region" description="Helical" evidence="8">
    <location>
        <begin position="105"/>
        <end position="129"/>
    </location>
</feature>
<keyword evidence="5 8" id="KW-0812">Transmembrane</keyword>
<sequence>MTTTQDPRAGRAGTPADIAREVGTDKASAPAAPSRRSPVRWLSDHLVLAIGVLVLVYTCVPIGYIVALSFNQPTGRGASAQFEAFTLDNWTSLCEPEGLCASLRLSVGISLTATVLATLLGTLMAFALVRHSFRGRRTSNLVIFLPMATPEVVMGASLLAMFVSLGFDSILGFATIVIAHTMFCLSFVVVTVKARLIGLDQRLEQAAMDLYANEWQTFRLVTLPLAVPGIVAAAMLAFSLSFDDFIITNFTAGQSTTFPLYIYGAKLKDFPPQLFVMGTIMFFVSFVFVVGGELWRRRRNAV</sequence>
<dbReference type="AlphaFoldDB" id="A0A6J4M4M5"/>
<dbReference type="InterPro" id="IPR000515">
    <property type="entry name" value="MetI-like"/>
</dbReference>
<dbReference type="PANTHER" id="PTHR43848">
    <property type="entry name" value="PUTRESCINE TRANSPORT SYSTEM PERMEASE PROTEIN POTI"/>
    <property type="match status" value="1"/>
</dbReference>
<dbReference type="GO" id="GO:0005886">
    <property type="term" value="C:plasma membrane"/>
    <property type="evidence" value="ECO:0007669"/>
    <property type="project" value="UniProtKB-SubCell"/>
</dbReference>
<dbReference type="InterPro" id="IPR051789">
    <property type="entry name" value="Bact_Polyamine_Transport"/>
</dbReference>
<evidence type="ECO:0000256" key="7">
    <source>
        <dbReference type="ARBA" id="ARBA00023136"/>
    </source>
</evidence>
<evidence type="ECO:0000256" key="6">
    <source>
        <dbReference type="ARBA" id="ARBA00022989"/>
    </source>
</evidence>
<keyword evidence="6 8" id="KW-1133">Transmembrane helix</keyword>
<keyword evidence="4" id="KW-1003">Cell membrane</keyword>
<dbReference type="EMBL" id="CADCUH010000123">
    <property type="protein sequence ID" value="CAA9348777.1"/>
    <property type="molecule type" value="Genomic_DNA"/>
</dbReference>
<dbReference type="SUPFAM" id="SSF161098">
    <property type="entry name" value="MetI-like"/>
    <property type="match status" value="1"/>
</dbReference>
<proteinExistence type="inferred from homology"/>
<evidence type="ECO:0000256" key="8">
    <source>
        <dbReference type="RuleBase" id="RU363032"/>
    </source>
</evidence>
<dbReference type="Pfam" id="PF00528">
    <property type="entry name" value="BPD_transp_1"/>
    <property type="match status" value="1"/>
</dbReference>
<feature type="transmembrane region" description="Helical" evidence="8">
    <location>
        <begin position="274"/>
        <end position="295"/>
    </location>
</feature>
<keyword evidence="7 8" id="KW-0472">Membrane</keyword>
<feature type="region of interest" description="Disordered" evidence="9">
    <location>
        <begin position="1"/>
        <end position="35"/>
    </location>
</feature>
<dbReference type="PANTHER" id="PTHR43848:SF2">
    <property type="entry name" value="PUTRESCINE TRANSPORT SYSTEM PERMEASE PROTEIN POTI"/>
    <property type="match status" value="1"/>
</dbReference>
<feature type="domain" description="ABC transmembrane type-1" evidence="10">
    <location>
        <begin position="103"/>
        <end position="292"/>
    </location>
</feature>
<evidence type="ECO:0000256" key="5">
    <source>
        <dbReference type="ARBA" id="ARBA00022692"/>
    </source>
</evidence>
<evidence type="ECO:0000256" key="4">
    <source>
        <dbReference type="ARBA" id="ARBA00022475"/>
    </source>
</evidence>
<dbReference type="PROSITE" id="PS50928">
    <property type="entry name" value="ABC_TM1"/>
    <property type="match status" value="1"/>
</dbReference>
<evidence type="ECO:0000256" key="9">
    <source>
        <dbReference type="SAM" id="MobiDB-lite"/>
    </source>
</evidence>
<feature type="transmembrane region" description="Helical" evidence="8">
    <location>
        <begin position="220"/>
        <end position="242"/>
    </location>
</feature>
<dbReference type="InterPro" id="IPR035906">
    <property type="entry name" value="MetI-like_sf"/>
</dbReference>
<comment type="similarity">
    <text evidence="2">Belongs to the binding-protein-dependent transport system permease family. CysTW subfamily.</text>
</comment>
<protein>
    <submittedName>
        <fullName evidence="11">Putrescine transport system permease protein PotI</fullName>
    </submittedName>
</protein>
<evidence type="ECO:0000256" key="1">
    <source>
        <dbReference type="ARBA" id="ARBA00004651"/>
    </source>
</evidence>
<feature type="transmembrane region" description="Helical" evidence="8">
    <location>
        <begin position="170"/>
        <end position="192"/>
    </location>
</feature>
<evidence type="ECO:0000313" key="11">
    <source>
        <dbReference type="EMBL" id="CAA9348777.1"/>
    </source>
</evidence>
<dbReference type="GO" id="GO:0055085">
    <property type="term" value="P:transmembrane transport"/>
    <property type="evidence" value="ECO:0007669"/>
    <property type="project" value="InterPro"/>
</dbReference>
<dbReference type="CDD" id="cd06261">
    <property type="entry name" value="TM_PBP2"/>
    <property type="match status" value="1"/>
</dbReference>
<comment type="subcellular location">
    <subcellularLocation>
        <location evidence="1 8">Cell membrane</location>
        <topology evidence="1 8">Multi-pass membrane protein</topology>
    </subcellularLocation>
</comment>
<reference evidence="11" key="1">
    <citation type="submission" date="2020-02" db="EMBL/GenBank/DDBJ databases">
        <authorList>
            <person name="Meier V. D."/>
        </authorList>
    </citation>
    <scope>NUCLEOTIDE SEQUENCE</scope>
    <source>
        <strain evidence="11">AVDCRST_MAG36</strain>
    </source>
</reference>
<keyword evidence="3 8" id="KW-0813">Transport</keyword>
<name>A0A6J4M4M5_9ACTN</name>
<dbReference type="Gene3D" id="1.10.3720.10">
    <property type="entry name" value="MetI-like"/>
    <property type="match status" value="1"/>
</dbReference>
<evidence type="ECO:0000259" key="10">
    <source>
        <dbReference type="PROSITE" id="PS50928"/>
    </source>
</evidence>
<organism evidence="11">
    <name type="scientific">uncultured Nocardioidaceae bacterium</name>
    <dbReference type="NCBI Taxonomy" id="253824"/>
    <lineage>
        <taxon>Bacteria</taxon>
        <taxon>Bacillati</taxon>
        <taxon>Actinomycetota</taxon>
        <taxon>Actinomycetes</taxon>
        <taxon>Propionibacteriales</taxon>
        <taxon>Nocardioidaceae</taxon>
        <taxon>environmental samples</taxon>
    </lineage>
</organism>
<evidence type="ECO:0000256" key="3">
    <source>
        <dbReference type="ARBA" id="ARBA00022448"/>
    </source>
</evidence>